<dbReference type="RefSeq" id="WP_073289599.1">
    <property type="nucleotide sequence ID" value="NZ_FRCP01000018.1"/>
</dbReference>
<dbReference type="Proteomes" id="UP000184038">
    <property type="component" value="Unassembled WGS sequence"/>
</dbReference>
<evidence type="ECO:0000313" key="3">
    <source>
        <dbReference type="Proteomes" id="UP000184038"/>
    </source>
</evidence>
<accession>A0A1M7LU40</accession>
<dbReference type="EMBL" id="FRCP01000018">
    <property type="protein sequence ID" value="SHM81703.1"/>
    <property type="molecule type" value="Genomic_DNA"/>
</dbReference>
<sequence>MNLEQLRAEKAQLVQQQKQLTTAAKDGKRDLSSEEQSQFDNLQREIDEVDGQIKALLPDPIKQPTIEEERTRIAEITQMCRDFDVEDKDLQRYINDGTVQDQVRAAILEKMKANGQPLNQRGIDVTKDSEDKFREAAADALVMRGGVEVDKPAEGARELMGMSLRDLAIETMEKEGKTGLLRMSAGDILNELTRAYYNPTAAFPSILDTAINKSYVEGHRKAAVTFDRWTKKGSKKDFKASDNNYIVGTAGEFLEVPENGEIKHDAPTDEKRPTSKLRTYARQFTMTRQAFINDDIGFLSTIPARYAAAARKTQNKQVYSALINNPVIYDGTPLFSSAHKNLIATGTGITSDAIQKMFLALQMQTDTFGDAIIIRPTYFVVPVGYSFAVYEIFNSATINTTSNTQSANPLYRYRESLEVVEDPTLNVLAGTGAIPWFIVGDKSDTDSIQVDYLNGNEIPTIRRSEVAGTLGFVWDIYLDWAVTVMDYRGIVKNPGTSITSPF</sequence>
<reference evidence="2 3" key="1">
    <citation type="submission" date="2016-11" db="EMBL/GenBank/DDBJ databases">
        <authorList>
            <person name="Jaros S."/>
            <person name="Januszkiewicz K."/>
            <person name="Wedrychowicz H."/>
        </authorList>
    </citation>
    <scope>NUCLEOTIDE SEQUENCE [LARGE SCALE GENOMIC DNA]</scope>
    <source>
        <strain evidence="2 3">DSM 15930</strain>
    </source>
</reference>
<dbReference type="STRING" id="1120996.SAMN02746066_03401"/>
<dbReference type="Pfam" id="PF25209">
    <property type="entry name" value="Phage_capsid_4"/>
    <property type="match status" value="1"/>
</dbReference>
<dbReference type="AlphaFoldDB" id="A0A1M7LU40"/>
<feature type="region of interest" description="Disordered" evidence="1">
    <location>
        <begin position="17"/>
        <end position="38"/>
    </location>
</feature>
<protein>
    <recommendedName>
        <fullName evidence="4">Phage major capsid protein, HK97 family</fullName>
    </recommendedName>
</protein>
<evidence type="ECO:0000313" key="2">
    <source>
        <dbReference type="EMBL" id="SHM81703.1"/>
    </source>
</evidence>
<name>A0A1M7LU40_9FIRM</name>
<organism evidence="2 3">
    <name type="scientific">Anaerosporobacter mobilis DSM 15930</name>
    <dbReference type="NCBI Taxonomy" id="1120996"/>
    <lineage>
        <taxon>Bacteria</taxon>
        <taxon>Bacillati</taxon>
        <taxon>Bacillota</taxon>
        <taxon>Clostridia</taxon>
        <taxon>Lachnospirales</taxon>
        <taxon>Lachnospiraceae</taxon>
        <taxon>Anaerosporobacter</taxon>
    </lineage>
</organism>
<gene>
    <name evidence="2" type="ORF">SAMN02746066_03401</name>
</gene>
<dbReference type="OrthoDB" id="9806592at2"/>
<evidence type="ECO:0008006" key="4">
    <source>
        <dbReference type="Google" id="ProtNLM"/>
    </source>
</evidence>
<proteinExistence type="predicted"/>
<keyword evidence="3" id="KW-1185">Reference proteome</keyword>
<evidence type="ECO:0000256" key="1">
    <source>
        <dbReference type="SAM" id="MobiDB-lite"/>
    </source>
</evidence>